<dbReference type="Proteomes" id="UP001272242">
    <property type="component" value="Unassembled WGS sequence"/>
</dbReference>
<keyword evidence="2" id="KW-1185">Reference proteome</keyword>
<reference evidence="2" key="1">
    <citation type="journal article" date="2023" name="Mar. Drugs">
        <title>Gemmata algarum, a Novel Planctomycete Isolated from an Algal Mat, Displays Antimicrobial Activity.</title>
        <authorList>
            <person name="Kumar G."/>
            <person name="Kallscheuer N."/>
            <person name="Kashif M."/>
            <person name="Ahamad S."/>
            <person name="Jagadeeshwari U."/>
            <person name="Pannikurungottu S."/>
            <person name="Haufschild T."/>
            <person name="Kabuu M."/>
            <person name="Sasikala C."/>
            <person name="Jogler C."/>
            <person name="Ramana C."/>
        </authorList>
    </citation>
    <scope>NUCLEOTIDE SEQUENCE [LARGE SCALE GENOMIC DNA]</scope>
    <source>
        <strain evidence="2">JC673</strain>
    </source>
</reference>
<evidence type="ECO:0000313" key="1">
    <source>
        <dbReference type="EMBL" id="MDY3561245.1"/>
    </source>
</evidence>
<protein>
    <recommendedName>
        <fullName evidence="3">Twin-arginine translocation signal domain-containing protein</fullName>
    </recommendedName>
</protein>
<proteinExistence type="predicted"/>
<name>A0ABU5F1N3_9BACT</name>
<evidence type="ECO:0000313" key="2">
    <source>
        <dbReference type="Proteomes" id="UP001272242"/>
    </source>
</evidence>
<dbReference type="EMBL" id="JAXBLV010000190">
    <property type="protein sequence ID" value="MDY3561245.1"/>
    <property type="molecule type" value="Genomic_DNA"/>
</dbReference>
<gene>
    <name evidence="1" type="ORF">R5W23_002520</name>
</gene>
<evidence type="ECO:0008006" key="3">
    <source>
        <dbReference type="Google" id="ProtNLM"/>
    </source>
</evidence>
<accession>A0ABU5F1N3</accession>
<dbReference type="RefSeq" id="WP_320687691.1">
    <property type="nucleotide sequence ID" value="NZ_JAXBLV010000190.1"/>
</dbReference>
<organism evidence="1 2">
    <name type="scientific">Gemmata algarum</name>
    <dbReference type="NCBI Taxonomy" id="2975278"/>
    <lineage>
        <taxon>Bacteria</taxon>
        <taxon>Pseudomonadati</taxon>
        <taxon>Planctomycetota</taxon>
        <taxon>Planctomycetia</taxon>
        <taxon>Gemmatales</taxon>
        <taxon>Gemmataceae</taxon>
        <taxon>Gemmata</taxon>
    </lineage>
</organism>
<sequence length="74" mass="7995">MGITRRQLLAAGGACAVGGALWAGTKRAPRVLRSSWQAANIGDIAHTPKAREFVRRRQKETMKVLADELAKLAP</sequence>
<comment type="caution">
    <text evidence="1">The sequence shown here is derived from an EMBL/GenBank/DDBJ whole genome shotgun (WGS) entry which is preliminary data.</text>
</comment>
<dbReference type="PROSITE" id="PS51318">
    <property type="entry name" value="TAT"/>
    <property type="match status" value="1"/>
</dbReference>
<dbReference type="InterPro" id="IPR006311">
    <property type="entry name" value="TAT_signal"/>
</dbReference>